<dbReference type="CDD" id="cd00371">
    <property type="entry name" value="HMA"/>
    <property type="match status" value="1"/>
</dbReference>
<dbReference type="EMBL" id="JAUSWK010000003">
    <property type="protein sequence ID" value="MDQ0567093.1"/>
    <property type="molecule type" value="Genomic_DNA"/>
</dbReference>
<gene>
    <name evidence="3" type="ORF">QOZ97_002640</name>
</gene>
<dbReference type="RefSeq" id="WP_230833287.1">
    <property type="nucleotide sequence ID" value="NZ_JAINWE010000009.1"/>
</dbReference>
<dbReference type="Proteomes" id="UP001238601">
    <property type="component" value="Unassembled WGS sequence"/>
</dbReference>
<reference evidence="3 4" key="1">
    <citation type="submission" date="2023-07" db="EMBL/GenBank/DDBJ databases">
        <title>Genomic Encyclopedia of Type Strains, Phase IV (KMG-IV): sequencing the most valuable type-strain genomes for metagenomic binning, comparative biology and taxonomic classification.</title>
        <authorList>
            <person name="Goeker M."/>
        </authorList>
    </citation>
    <scope>NUCLEOTIDE SEQUENCE [LARGE SCALE GENOMIC DNA]</scope>
    <source>
        <strain evidence="3 4">DSM 14432</strain>
    </source>
</reference>
<dbReference type="InterPro" id="IPR036163">
    <property type="entry name" value="HMA_dom_sf"/>
</dbReference>
<dbReference type="PROSITE" id="PS50846">
    <property type="entry name" value="HMA_2"/>
    <property type="match status" value="1"/>
</dbReference>
<evidence type="ECO:0000259" key="2">
    <source>
        <dbReference type="PROSITE" id="PS50846"/>
    </source>
</evidence>
<proteinExistence type="predicted"/>
<keyword evidence="1" id="KW-0479">Metal-binding</keyword>
<dbReference type="SUPFAM" id="SSF55008">
    <property type="entry name" value="HMA, heavy metal-associated domain"/>
    <property type="match status" value="1"/>
</dbReference>
<organism evidence="3 4">
    <name type="scientific">Qipengyuania citrea</name>
    <dbReference type="NCBI Taxonomy" id="225971"/>
    <lineage>
        <taxon>Bacteria</taxon>
        <taxon>Pseudomonadati</taxon>
        <taxon>Pseudomonadota</taxon>
        <taxon>Alphaproteobacteria</taxon>
        <taxon>Sphingomonadales</taxon>
        <taxon>Erythrobacteraceae</taxon>
        <taxon>Qipengyuania</taxon>
    </lineage>
</organism>
<keyword evidence="4" id="KW-1185">Reference proteome</keyword>
<protein>
    <submittedName>
        <fullName evidence="3">Copper chaperone</fullName>
    </submittedName>
</protein>
<evidence type="ECO:0000256" key="1">
    <source>
        <dbReference type="ARBA" id="ARBA00022723"/>
    </source>
</evidence>
<evidence type="ECO:0000313" key="3">
    <source>
        <dbReference type="EMBL" id="MDQ0567093.1"/>
    </source>
</evidence>
<name>A0ABU0NCC2_9SPHN</name>
<comment type="caution">
    <text evidence="3">The sequence shown here is derived from an EMBL/GenBank/DDBJ whole genome shotgun (WGS) entry which is preliminary data.</text>
</comment>
<dbReference type="InterPro" id="IPR006121">
    <property type="entry name" value="HMA_dom"/>
</dbReference>
<sequence>MMMKFRVEGMTCGGCARGVTNAVRAIDPEAEVAVDLAAKSVAVRSNASADRIRSAIDEAGYRAVVSD</sequence>
<accession>A0ABU0NCC2</accession>
<dbReference type="InterPro" id="IPR017969">
    <property type="entry name" value="Heavy-metal-associated_CS"/>
</dbReference>
<dbReference type="Gene3D" id="3.30.70.100">
    <property type="match status" value="1"/>
</dbReference>
<dbReference type="Pfam" id="PF00403">
    <property type="entry name" value="HMA"/>
    <property type="match status" value="1"/>
</dbReference>
<feature type="domain" description="HMA" evidence="2">
    <location>
        <begin position="1"/>
        <end position="64"/>
    </location>
</feature>
<evidence type="ECO:0000313" key="4">
    <source>
        <dbReference type="Proteomes" id="UP001238601"/>
    </source>
</evidence>
<dbReference type="PROSITE" id="PS01047">
    <property type="entry name" value="HMA_1"/>
    <property type="match status" value="1"/>
</dbReference>